<keyword evidence="2" id="KW-1185">Reference proteome</keyword>
<reference evidence="1" key="1">
    <citation type="submission" date="2020-10" db="EMBL/GenBank/DDBJ databases">
        <title>Phylogeny of dyella-like bacteria.</title>
        <authorList>
            <person name="Fu J."/>
        </authorList>
    </citation>
    <scope>NUCLEOTIDE SEQUENCE</scope>
    <source>
        <strain evidence="1">DHOC52</strain>
    </source>
</reference>
<dbReference type="Proteomes" id="UP001430149">
    <property type="component" value="Unassembled WGS sequence"/>
</dbReference>
<accession>A0ABS2K034</accession>
<dbReference type="PANTHER" id="PTHR46656">
    <property type="entry name" value="PUTATIVE-RELATED"/>
    <property type="match status" value="1"/>
</dbReference>
<sequence>MKFLLYAQVDRNSIGEHLGAADYSYFFLLRAFAPVLAELGEVIELSDSQQADVIHGQCTQRGERCVLLSFAPPHKTPLGLTCPTVPVFAWEYPEIPERIEEACWRDDPRHDWRYVFSTTGRAICLSTHTVEAVRRSMGRTYPIAAIPSPIAPSLTPPRTHPASLLPEGITWRLNAAVSDSYRMGLNVDAMLHPETQDGTPFDPSDLRDFSEVNGLSLEKAPVHSLRYMDVGGSSLEDDPYQPPLACDWNVPPSMPVRLHLHGVVYTSVLTASSGRKNWEDLVTAFCWAFRDTEDATLILKLTGRDLPHNHRHLLMMLTKHAPFKCRVIAIYGYVSDDDYAALVGASTFYVNASLCEGQCLPLVEFLNEGVPAIAPDNTAMADYISDDIAFVVKSYPGTPTMWPHGDHEINRTSYCQLDWGSLVEAYRRSYSVAHQDPGLYRQMAHCARQTIQDYCGNDIVTTALHTFLCPELPLPMQATSGAVVSDSRLLAATP</sequence>
<dbReference type="Gene3D" id="3.40.50.2000">
    <property type="entry name" value="Glycogen Phosphorylase B"/>
    <property type="match status" value="1"/>
</dbReference>
<dbReference type="EMBL" id="JADIKE010000028">
    <property type="protein sequence ID" value="MBM7124607.1"/>
    <property type="molecule type" value="Genomic_DNA"/>
</dbReference>
<gene>
    <name evidence="1" type="ORF">ISP19_04385</name>
</gene>
<comment type="caution">
    <text evidence="1">The sequence shown here is derived from an EMBL/GenBank/DDBJ whole genome shotgun (WGS) entry which is preliminary data.</text>
</comment>
<name>A0ABS2K034_9GAMM</name>
<dbReference type="RefSeq" id="WP_204680138.1">
    <property type="nucleotide sequence ID" value="NZ_BSNR01000003.1"/>
</dbReference>
<evidence type="ECO:0000313" key="1">
    <source>
        <dbReference type="EMBL" id="MBM7124607.1"/>
    </source>
</evidence>
<protein>
    <submittedName>
        <fullName evidence="1">Glycosyltransferase</fullName>
    </submittedName>
</protein>
<dbReference type="PANTHER" id="PTHR46656:SF3">
    <property type="entry name" value="PUTATIVE-RELATED"/>
    <property type="match status" value="1"/>
</dbReference>
<proteinExistence type="predicted"/>
<organism evidence="1 2">
    <name type="scientific">Dyella flava</name>
    <dbReference type="NCBI Taxonomy" id="1920170"/>
    <lineage>
        <taxon>Bacteria</taxon>
        <taxon>Pseudomonadati</taxon>
        <taxon>Pseudomonadota</taxon>
        <taxon>Gammaproteobacteria</taxon>
        <taxon>Lysobacterales</taxon>
        <taxon>Rhodanobacteraceae</taxon>
        <taxon>Dyella</taxon>
    </lineage>
</organism>
<dbReference type="SUPFAM" id="SSF53756">
    <property type="entry name" value="UDP-Glycosyltransferase/glycogen phosphorylase"/>
    <property type="match status" value="1"/>
</dbReference>
<evidence type="ECO:0000313" key="2">
    <source>
        <dbReference type="Proteomes" id="UP001430149"/>
    </source>
</evidence>